<name>A0A5A9NJ00_9TELE</name>
<feature type="coiled-coil region" evidence="1">
    <location>
        <begin position="239"/>
        <end position="307"/>
    </location>
</feature>
<evidence type="ECO:0000256" key="2">
    <source>
        <dbReference type="SAM" id="MobiDB-lite"/>
    </source>
</evidence>
<feature type="coiled-coil region" evidence="1">
    <location>
        <begin position="11"/>
        <end position="38"/>
    </location>
</feature>
<dbReference type="InterPro" id="IPR024849">
    <property type="entry name" value="Shootin-1"/>
</dbReference>
<dbReference type="PANTHER" id="PTHR46606:SF1">
    <property type="entry name" value="SHOOTIN-1"/>
    <property type="match status" value="1"/>
</dbReference>
<evidence type="ECO:0000313" key="4">
    <source>
        <dbReference type="Proteomes" id="UP000324632"/>
    </source>
</evidence>
<evidence type="ECO:0000256" key="1">
    <source>
        <dbReference type="SAM" id="Coils"/>
    </source>
</evidence>
<feature type="compositionally biased region" description="Basic and acidic residues" evidence="2">
    <location>
        <begin position="431"/>
        <end position="440"/>
    </location>
</feature>
<keyword evidence="1" id="KW-0175">Coiled coil</keyword>
<feature type="compositionally biased region" description="Low complexity" evidence="2">
    <location>
        <begin position="516"/>
        <end position="534"/>
    </location>
</feature>
<feature type="region of interest" description="Disordered" evidence="2">
    <location>
        <begin position="419"/>
        <end position="440"/>
    </location>
</feature>
<gene>
    <name evidence="3" type="ORF">E1301_Tti018217</name>
</gene>
<dbReference type="AlphaFoldDB" id="A0A5A9NJ00"/>
<dbReference type="GO" id="GO:0005737">
    <property type="term" value="C:cytoplasm"/>
    <property type="evidence" value="ECO:0007669"/>
    <property type="project" value="TreeGrafter"/>
</dbReference>
<protein>
    <submittedName>
        <fullName evidence="3">Shootin-1</fullName>
    </submittedName>
</protein>
<dbReference type="GO" id="GO:2001224">
    <property type="term" value="P:positive regulation of neuron migration"/>
    <property type="evidence" value="ECO:0007669"/>
    <property type="project" value="TreeGrafter"/>
</dbReference>
<feature type="coiled-coil region" evidence="1">
    <location>
        <begin position="115"/>
        <end position="176"/>
    </location>
</feature>
<keyword evidence="4" id="KW-1185">Reference proteome</keyword>
<dbReference type="GO" id="GO:0048812">
    <property type="term" value="P:neuron projection morphogenesis"/>
    <property type="evidence" value="ECO:0007669"/>
    <property type="project" value="TreeGrafter"/>
</dbReference>
<reference evidence="3 4" key="1">
    <citation type="journal article" date="2019" name="Mol. Ecol. Resour.">
        <title>Chromosome-level genome assembly of Triplophysa tibetana, a fish adapted to the harsh high-altitude environment of the Tibetan Plateau.</title>
        <authorList>
            <person name="Yang X."/>
            <person name="Liu H."/>
            <person name="Ma Z."/>
            <person name="Zou Y."/>
            <person name="Zou M."/>
            <person name="Mao Y."/>
            <person name="Li X."/>
            <person name="Wang H."/>
            <person name="Chen T."/>
            <person name="Wang W."/>
            <person name="Yang R."/>
        </authorList>
    </citation>
    <scope>NUCLEOTIDE SEQUENCE [LARGE SCALE GENOMIC DNA]</scope>
    <source>
        <strain evidence="3">TTIB1903HZAU</strain>
        <tissue evidence="3">Muscle</tissue>
    </source>
</reference>
<feature type="compositionally biased region" description="Basic and acidic residues" evidence="2">
    <location>
        <begin position="506"/>
        <end position="515"/>
    </location>
</feature>
<feature type="region of interest" description="Disordered" evidence="2">
    <location>
        <begin position="317"/>
        <end position="397"/>
    </location>
</feature>
<dbReference type="GO" id="GO:0031252">
    <property type="term" value="C:cell leading edge"/>
    <property type="evidence" value="ECO:0007669"/>
    <property type="project" value="TreeGrafter"/>
</dbReference>
<dbReference type="Proteomes" id="UP000324632">
    <property type="component" value="Chromosome 17"/>
</dbReference>
<dbReference type="PANTHER" id="PTHR46606">
    <property type="entry name" value="SHOOTIN-1"/>
    <property type="match status" value="1"/>
</dbReference>
<comment type="caution">
    <text evidence="3">The sequence shown here is derived from an EMBL/GenBank/DDBJ whole genome shotgun (WGS) entry which is preliminary data.</text>
</comment>
<feature type="region of interest" description="Disordered" evidence="2">
    <location>
        <begin position="477"/>
        <end position="600"/>
    </location>
</feature>
<organism evidence="3 4">
    <name type="scientific">Triplophysa tibetana</name>
    <dbReference type="NCBI Taxonomy" id="1572043"/>
    <lineage>
        <taxon>Eukaryota</taxon>
        <taxon>Metazoa</taxon>
        <taxon>Chordata</taxon>
        <taxon>Craniata</taxon>
        <taxon>Vertebrata</taxon>
        <taxon>Euteleostomi</taxon>
        <taxon>Actinopterygii</taxon>
        <taxon>Neopterygii</taxon>
        <taxon>Teleostei</taxon>
        <taxon>Ostariophysi</taxon>
        <taxon>Cypriniformes</taxon>
        <taxon>Nemacheilidae</taxon>
        <taxon>Triplophysa</taxon>
    </lineage>
</organism>
<dbReference type="GO" id="GO:0044295">
    <property type="term" value="C:axonal growth cone"/>
    <property type="evidence" value="ECO:0007669"/>
    <property type="project" value="TreeGrafter"/>
</dbReference>
<feature type="compositionally biased region" description="Polar residues" evidence="2">
    <location>
        <begin position="545"/>
        <end position="558"/>
    </location>
</feature>
<feature type="compositionally biased region" description="Pro residues" evidence="2">
    <location>
        <begin position="334"/>
        <end position="363"/>
    </location>
</feature>
<proteinExistence type="predicted"/>
<accession>A0A5A9NJ00</accession>
<evidence type="ECO:0000313" key="3">
    <source>
        <dbReference type="EMBL" id="KAA0709205.1"/>
    </source>
</evidence>
<sequence length="631" mass="70513">MEAGRAEEGEALEDNSECQRLTAERDEAERQLKHIKRVSQMVIEEVNVLTTQLEIEKSCRENAEALATKLNYENRKLKYLSLSSRPCLDELLPSISDCISSEEESDQQDPSSDPFSQYKQQVKDLQDAVSSLLEEKKQWTCQLQEQKRQIEDLTALTKEQAEMKELYKTIEQQTKTIKRFNRVSMMATHEYENMKDQLDLEQNLRQKAETYAHEMLVKQKQTNRQSMILMQQADPSLQLLKALEDVANVTKKLEEERQQHQEKVKALESEMDTSALRKQLVKLQRQLEILEEEKKETEERLQEEDKKNCVLEKKVKELQEPKRSCDSASCPSPGMAPPPAPLPQPPPPPPPPPPLPPPAPPSRCNPISSLIAIMRKSSKGGKGSPKPEQVPDKEVDDVKVKAVNEMMERIKHGVVLRPVKGQDTKQQTLAAEEKPQESAMEELKGILETVKKSPSRGFQETVHVKKDTELEVILRRRRKQACDPETEVDDAQLSKVSSSNSLNCRHSSDSGKDSDMPGSSSVSGSERGSSTSSDSCREPAMARQISDSGTEPKATNQPDIVCSSLTEKETNEPPKPISNGCCSGEVKDGNPEKLGGSKWIDHTSASGELHATICTSAQSPDAAHSSTDADC</sequence>
<dbReference type="EMBL" id="SOYY01000017">
    <property type="protein sequence ID" value="KAA0709205.1"/>
    <property type="molecule type" value="Genomic_DNA"/>
</dbReference>